<evidence type="ECO:0000259" key="2">
    <source>
        <dbReference type="Pfam" id="PF00441"/>
    </source>
</evidence>
<accession>A0ABY7M7Z0</accession>
<reference evidence="3 4" key="1">
    <citation type="journal article" date="2023" name="ISME J.">
        <title>Thermophilic Dehalococcoidia with unusual traits shed light on an unexpected past.</title>
        <authorList>
            <person name="Palmer M."/>
            <person name="Covington J.K."/>
            <person name="Zhou E.M."/>
            <person name="Thomas S.C."/>
            <person name="Habib N."/>
            <person name="Seymour C.O."/>
            <person name="Lai D."/>
            <person name="Johnston J."/>
            <person name="Hashimi A."/>
            <person name="Jiao J.Y."/>
            <person name="Muok A.R."/>
            <person name="Liu L."/>
            <person name="Xian W.D."/>
            <person name="Zhi X.Y."/>
            <person name="Li M.M."/>
            <person name="Silva L.P."/>
            <person name="Bowen B.P."/>
            <person name="Louie K."/>
            <person name="Briegel A."/>
            <person name="Pett-Ridge J."/>
            <person name="Weber P.K."/>
            <person name="Tocheva E.I."/>
            <person name="Woyke T."/>
            <person name="Northen T.R."/>
            <person name="Mayali X."/>
            <person name="Li W.J."/>
            <person name="Hedlund B.P."/>
        </authorList>
    </citation>
    <scope>NUCLEOTIDE SEQUENCE [LARGE SCALE GENOMIC DNA]</scope>
    <source>
        <strain evidence="3 4">YIM 72310</strain>
    </source>
</reference>
<evidence type="ECO:0000313" key="3">
    <source>
        <dbReference type="EMBL" id="WBL36190.1"/>
    </source>
</evidence>
<dbReference type="InterPro" id="IPR009075">
    <property type="entry name" value="AcylCo_DH/oxidase_C"/>
</dbReference>
<gene>
    <name evidence="3" type="ORF">O0235_00805</name>
</gene>
<evidence type="ECO:0000256" key="1">
    <source>
        <dbReference type="ARBA" id="ARBA00022630"/>
    </source>
</evidence>
<dbReference type="Gene3D" id="1.20.140.10">
    <property type="entry name" value="Butyryl-CoA Dehydrogenase, subunit A, domain 3"/>
    <property type="match status" value="1"/>
</dbReference>
<dbReference type="InterPro" id="IPR036250">
    <property type="entry name" value="AcylCo_DH-like_C"/>
</dbReference>
<proteinExistence type="predicted"/>
<protein>
    <submittedName>
        <fullName evidence="3">Acyl-CoA dehydrogenase family protein</fullName>
    </submittedName>
</protein>
<evidence type="ECO:0000313" key="4">
    <source>
        <dbReference type="Proteomes" id="UP001212803"/>
    </source>
</evidence>
<dbReference type="PANTHER" id="PTHR43884:SF12">
    <property type="entry name" value="ISOVALERYL-COA DEHYDROGENASE, MITOCHONDRIAL-RELATED"/>
    <property type="match status" value="1"/>
</dbReference>
<keyword evidence="1" id="KW-0285">Flavoprotein</keyword>
<dbReference type="Proteomes" id="UP001212803">
    <property type="component" value="Chromosome"/>
</dbReference>
<feature type="domain" description="Acyl-CoA dehydrogenase/oxidase C-terminal" evidence="2">
    <location>
        <begin position="1"/>
        <end position="142"/>
    </location>
</feature>
<name>A0ABY7M7Z0_9CHLR</name>
<dbReference type="SUPFAM" id="SSF47203">
    <property type="entry name" value="Acyl-CoA dehydrogenase C-terminal domain-like"/>
    <property type="match status" value="1"/>
</dbReference>
<dbReference type="PANTHER" id="PTHR43884">
    <property type="entry name" value="ACYL-COA DEHYDROGENASE"/>
    <property type="match status" value="1"/>
</dbReference>
<dbReference type="EMBL" id="CP115149">
    <property type="protein sequence ID" value="WBL36190.1"/>
    <property type="molecule type" value="Genomic_DNA"/>
</dbReference>
<keyword evidence="4" id="KW-1185">Reference proteome</keyword>
<sequence>MSALEVGRINVAARGVGVAQAAFDDAIRYAQKREAFGKPIFEHQAQQLRLAEMITKIRAARLLTLDAARKKDSGVRSDLDAGMAKLFATEIAQECVLDAMRIHGGLGYSKELPLERYYRDAPLMVIAEGTSDIQKIVIARNIVKDYPV</sequence>
<organism evidence="3 4">
    <name type="scientific">Tepidiforma flava</name>
    <dbReference type="NCBI Taxonomy" id="3004094"/>
    <lineage>
        <taxon>Bacteria</taxon>
        <taxon>Bacillati</taxon>
        <taxon>Chloroflexota</taxon>
        <taxon>Tepidiformia</taxon>
        <taxon>Tepidiformales</taxon>
        <taxon>Tepidiformaceae</taxon>
        <taxon>Tepidiforma</taxon>
    </lineage>
</organism>
<dbReference type="Pfam" id="PF00441">
    <property type="entry name" value="Acyl-CoA_dh_1"/>
    <property type="match status" value="1"/>
</dbReference>